<evidence type="ECO:0000256" key="10">
    <source>
        <dbReference type="ARBA" id="ARBA00022967"/>
    </source>
</evidence>
<dbReference type="InterPro" id="IPR050175">
    <property type="entry name" value="Complex_I_Subunit_2"/>
</dbReference>
<organism evidence="20">
    <name type="scientific">Calameuta filiformis</name>
    <dbReference type="NCBI Taxonomy" id="222804"/>
    <lineage>
        <taxon>Eukaryota</taxon>
        <taxon>Metazoa</taxon>
        <taxon>Ecdysozoa</taxon>
        <taxon>Arthropoda</taxon>
        <taxon>Hexapoda</taxon>
        <taxon>Insecta</taxon>
        <taxon>Pterygota</taxon>
        <taxon>Neoptera</taxon>
        <taxon>Endopterygota</taxon>
        <taxon>Hymenoptera</taxon>
        <taxon>Cephoidea</taxon>
        <taxon>Cephidae</taxon>
        <taxon>Calameuta</taxon>
    </lineage>
</organism>
<keyword evidence="7 18" id="KW-0679">Respiratory chain</keyword>
<protein>
    <recommendedName>
        <fullName evidence="5 18">NADH-ubiquinone oxidoreductase chain 2</fullName>
        <ecNumber evidence="4 18">7.1.1.2</ecNumber>
    </recommendedName>
</protein>
<reference evidence="20" key="1">
    <citation type="journal article" date="2016" name="Gene">
        <title>The complete mitogenomes of Calameuta filiformis (Eversmann, 1847) and Calameuta idolon (Rossi, 1794) (Hymenoptera: Cephidae): The remarkable features of the elongated A+T rich region in Cephini.</title>
        <authorList>
            <person name="Mahir Korkmaz E."/>
            <person name="Budak M."/>
            <person name="Ordek M.N."/>
            <person name="Basibuyuk H.H."/>
        </authorList>
    </citation>
    <scope>NUCLEOTIDE SEQUENCE</scope>
</reference>
<evidence type="ECO:0000256" key="1">
    <source>
        <dbReference type="ARBA" id="ARBA00003257"/>
    </source>
</evidence>
<evidence type="ECO:0000256" key="6">
    <source>
        <dbReference type="ARBA" id="ARBA00022448"/>
    </source>
</evidence>
<evidence type="ECO:0000256" key="12">
    <source>
        <dbReference type="ARBA" id="ARBA00022989"/>
    </source>
</evidence>
<keyword evidence="10 18" id="KW-1278">Translocase</keyword>
<dbReference type="GeneID" id="26220029"/>
<evidence type="ECO:0000259" key="19">
    <source>
        <dbReference type="Pfam" id="PF00361"/>
    </source>
</evidence>
<name>A0A0S1S6W5_9HYME</name>
<evidence type="ECO:0000256" key="8">
    <source>
        <dbReference type="ARBA" id="ARBA00022692"/>
    </source>
</evidence>
<dbReference type="PANTHER" id="PTHR46552:SF1">
    <property type="entry name" value="NADH-UBIQUINONE OXIDOREDUCTASE CHAIN 2"/>
    <property type="match status" value="1"/>
</dbReference>
<dbReference type="InterPro" id="IPR003917">
    <property type="entry name" value="NADH_UbQ_OxRdtase_chain2"/>
</dbReference>
<keyword evidence="14 18" id="KW-0830">Ubiquinone</keyword>
<evidence type="ECO:0000256" key="11">
    <source>
        <dbReference type="ARBA" id="ARBA00022982"/>
    </source>
</evidence>
<dbReference type="CTD" id="4536"/>
<feature type="transmembrane region" description="Helical" evidence="18">
    <location>
        <begin position="58"/>
        <end position="80"/>
    </location>
</feature>
<comment type="subcellular location">
    <subcellularLocation>
        <location evidence="2 18">Mitochondrion inner membrane</location>
        <topology evidence="2 18">Multi-pass membrane protein</topology>
    </subcellularLocation>
</comment>
<keyword evidence="6" id="KW-0813">Transport</keyword>
<gene>
    <name evidence="20" type="primary">ND2</name>
</gene>
<feature type="transmembrane region" description="Helical" evidence="18">
    <location>
        <begin position="27"/>
        <end position="46"/>
    </location>
</feature>
<dbReference type="GO" id="GO:0008137">
    <property type="term" value="F:NADH dehydrogenase (ubiquinone) activity"/>
    <property type="evidence" value="ECO:0007669"/>
    <property type="project" value="UniProtKB-EC"/>
</dbReference>
<evidence type="ECO:0000313" key="20">
    <source>
        <dbReference type="EMBL" id="ALM04128.1"/>
    </source>
</evidence>
<evidence type="ECO:0000256" key="18">
    <source>
        <dbReference type="RuleBase" id="RU003403"/>
    </source>
</evidence>
<evidence type="ECO:0000256" key="16">
    <source>
        <dbReference type="ARBA" id="ARBA00023136"/>
    </source>
</evidence>
<keyword evidence="15 18" id="KW-0496">Mitochondrion</keyword>
<feature type="transmembrane region" description="Helical" evidence="18">
    <location>
        <begin position="237"/>
        <end position="260"/>
    </location>
</feature>
<evidence type="ECO:0000256" key="3">
    <source>
        <dbReference type="ARBA" id="ARBA00007012"/>
    </source>
</evidence>
<keyword evidence="13 18" id="KW-0520">NAD</keyword>
<keyword evidence="8 18" id="KW-0812">Transmembrane</keyword>
<evidence type="ECO:0000256" key="13">
    <source>
        <dbReference type="ARBA" id="ARBA00023027"/>
    </source>
</evidence>
<evidence type="ECO:0000256" key="15">
    <source>
        <dbReference type="ARBA" id="ARBA00023128"/>
    </source>
</evidence>
<comment type="similarity">
    <text evidence="3 18">Belongs to the complex I subunit 2 family.</text>
</comment>
<geneLocation type="mitochondrion" evidence="20"/>
<feature type="transmembrane region" description="Helical" evidence="18">
    <location>
        <begin position="272"/>
        <end position="292"/>
    </location>
</feature>
<dbReference type="RefSeq" id="YP_009180572.1">
    <property type="nucleotide sequence ID" value="NC_028445.1"/>
</dbReference>
<accession>A0A0S1S6W5</accession>
<keyword evidence="12 18" id="KW-1133">Transmembrane helix</keyword>
<dbReference type="EC" id="7.1.1.2" evidence="4 18"/>
<evidence type="ECO:0000256" key="2">
    <source>
        <dbReference type="ARBA" id="ARBA00004448"/>
    </source>
</evidence>
<keyword evidence="11 18" id="KW-0249">Electron transport</keyword>
<keyword evidence="9 18" id="KW-0999">Mitochondrion inner membrane</keyword>
<evidence type="ECO:0000256" key="9">
    <source>
        <dbReference type="ARBA" id="ARBA00022792"/>
    </source>
</evidence>
<evidence type="ECO:0000256" key="17">
    <source>
        <dbReference type="ARBA" id="ARBA00049551"/>
    </source>
</evidence>
<feature type="domain" description="NADH:quinone oxidoreductase/Mrp antiporter transmembrane" evidence="19">
    <location>
        <begin position="23"/>
        <end position="287"/>
    </location>
</feature>
<dbReference type="Pfam" id="PF00361">
    <property type="entry name" value="Proton_antipo_M"/>
    <property type="match status" value="1"/>
</dbReference>
<comment type="function">
    <text evidence="18">Core subunit of the mitochondrial membrane respiratory chain NADH dehydrogenase (Complex I) which catalyzes electron transfer from NADH through the respiratory chain, using ubiquinone as an electron acceptor. Essential for the catalytic activity and assembly of complex I.</text>
</comment>
<evidence type="ECO:0000256" key="14">
    <source>
        <dbReference type="ARBA" id="ARBA00023075"/>
    </source>
</evidence>
<dbReference type="GO" id="GO:0005743">
    <property type="term" value="C:mitochondrial inner membrane"/>
    <property type="evidence" value="ECO:0007669"/>
    <property type="project" value="UniProtKB-SubCell"/>
</dbReference>
<evidence type="ECO:0000256" key="7">
    <source>
        <dbReference type="ARBA" id="ARBA00022660"/>
    </source>
</evidence>
<comment type="catalytic activity">
    <reaction evidence="17 18">
        <text>a ubiquinone + NADH + 5 H(+)(in) = a ubiquinol + NAD(+) + 4 H(+)(out)</text>
        <dbReference type="Rhea" id="RHEA:29091"/>
        <dbReference type="Rhea" id="RHEA-COMP:9565"/>
        <dbReference type="Rhea" id="RHEA-COMP:9566"/>
        <dbReference type="ChEBI" id="CHEBI:15378"/>
        <dbReference type="ChEBI" id="CHEBI:16389"/>
        <dbReference type="ChEBI" id="CHEBI:17976"/>
        <dbReference type="ChEBI" id="CHEBI:57540"/>
        <dbReference type="ChEBI" id="CHEBI:57945"/>
        <dbReference type="EC" id="7.1.1.2"/>
    </reaction>
</comment>
<proteinExistence type="inferred from homology"/>
<dbReference type="GO" id="GO:0006120">
    <property type="term" value="P:mitochondrial electron transport, NADH to ubiquinone"/>
    <property type="evidence" value="ECO:0007669"/>
    <property type="project" value="InterPro"/>
</dbReference>
<dbReference type="InterPro" id="IPR001750">
    <property type="entry name" value="ND/Mrp_TM"/>
</dbReference>
<feature type="transmembrane region" description="Helical" evidence="18">
    <location>
        <begin position="92"/>
        <end position="116"/>
    </location>
</feature>
<feature type="transmembrane region" description="Helical" evidence="18">
    <location>
        <begin position="5"/>
        <end position="21"/>
    </location>
</feature>
<dbReference type="EMBL" id="KT260167">
    <property type="protein sequence ID" value="ALM04128.1"/>
    <property type="molecule type" value="Genomic_DNA"/>
</dbReference>
<dbReference type="AlphaFoldDB" id="A0A0S1S6W5"/>
<comment type="function">
    <text evidence="1">Core subunit of the mitochondrial membrane respiratory chain NADH dehydrogenase (Complex I) that is believed to belong to the minimal assembly required for catalysis. Complex I functions in the transfer of electrons from NADH to the respiratory chain. The immediate electron acceptor for the enzyme is believed to be ubiquinone.</text>
</comment>
<sequence length="350" mass="41744">MKLFIMLIFYFMLMMSTLIAMSSNSWMIIWMMLEINLMSFIPVLMMNMNSKTNFLFKYFIIQTISSSSFLMSITLMWINYNNFDINLNMINMNFLNFLISISMILKMGLVPFHLWYIEIMMNLSWMNIFLMSTWQKIMPLMIISYFNMNMIIYMTVITSSLISSIQGMYQMNLRKIFTFSSINQTSWLTINSCMSLYLMIIYMMMYMMISFNIIYMFNLNNFSYISDMYLMNNYSYLTKFLLFTNILSLAGLPPFLGFLMKLISIKFLIMNKLFLMSLTLIISSLMTLFFYLRLTYSSMILSNSKNKLKLVNFLMKNSYKKNYSMLNNIMFTLTSINFLIMITLIILILN</sequence>
<evidence type="ECO:0000256" key="4">
    <source>
        <dbReference type="ARBA" id="ARBA00012944"/>
    </source>
</evidence>
<feature type="transmembrane region" description="Helical" evidence="18">
    <location>
        <begin position="194"/>
        <end position="217"/>
    </location>
</feature>
<dbReference type="PANTHER" id="PTHR46552">
    <property type="entry name" value="NADH-UBIQUINONE OXIDOREDUCTASE CHAIN 2"/>
    <property type="match status" value="1"/>
</dbReference>
<keyword evidence="16 18" id="KW-0472">Membrane</keyword>
<dbReference type="PRINTS" id="PR01436">
    <property type="entry name" value="NADHDHGNASE2"/>
</dbReference>
<feature type="transmembrane region" description="Helical" evidence="18">
    <location>
        <begin position="329"/>
        <end position="349"/>
    </location>
</feature>
<evidence type="ECO:0000256" key="5">
    <source>
        <dbReference type="ARBA" id="ARBA00021008"/>
    </source>
</evidence>